<protein>
    <submittedName>
        <fullName evidence="2">Multidrug resistance protein MdtC</fullName>
    </submittedName>
</protein>
<dbReference type="InterPro" id="IPR001036">
    <property type="entry name" value="Acrflvin-R"/>
</dbReference>
<dbReference type="Gene3D" id="3.30.2090.10">
    <property type="entry name" value="Multidrug efflux transporter AcrB TolC docking domain, DN and DC subdomains"/>
    <property type="match status" value="2"/>
</dbReference>
<feature type="transmembrane region" description="Helical" evidence="1">
    <location>
        <begin position="460"/>
        <end position="480"/>
    </location>
</feature>
<feature type="transmembrane region" description="Helical" evidence="1">
    <location>
        <begin position="860"/>
        <end position="883"/>
    </location>
</feature>
<dbReference type="PANTHER" id="PTHR32063:SF0">
    <property type="entry name" value="SWARMING MOTILITY PROTEIN SWRC"/>
    <property type="match status" value="1"/>
</dbReference>
<accession>A0A5S9QPJ6</accession>
<organism evidence="2 4">
    <name type="scientific">BD1-7 clade bacterium</name>
    <dbReference type="NCBI Taxonomy" id="2029982"/>
    <lineage>
        <taxon>Bacteria</taxon>
        <taxon>Pseudomonadati</taxon>
        <taxon>Pseudomonadota</taxon>
        <taxon>Gammaproteobacteria</taxon>
        <taxon>Cellvibrionales</taxon>
        <taxon>Spongiibacteraceae</taxon>
        <taxon>BD1-7 clade</taxon>
    </lineage>
</organism>
<feature type="transmembrane region" description="Helical" evidence="1">
    <location>
        <begin position="429"/>
        <end position="454"/>
    </location>
</feature>
<dbReference type="SUPFAM" id="SSF82866">
    <property type="entry name" value="Multidrug efflux transporter AcrB transmembrane domain"/>
    <property type="match status" value="2"/>
</dbReference>
<feature type="transmembrane region" description="Helical" evidence="1">
    <location>
        <begin position="384"/>
        <end position="408"/>
    </location>
</feature>
<evidence type="ECO:0000313" key="2">
    <source>
        <dbReference type="EMBL" id="CAA0097335.1"/>
    </source>
</evidence>
<dbReference type="Gene3D" id="1.20.1640.10">
    <property type="entry name" value="Multidrug efflux transporter AcrB transmembrane domain"/>
    <property type="match status" value="2"/>
</dbReference>
<dbReference type="EMBL" id="CACSII010000018">
    <property type="protein sequence ID" value="CAA0116556.1"/>
    <property type="molecule type" value="Genomic_DNA"/>
</dbReference>
<feature type="transmembrane region" description="Helical" evidence="1">
    <location>
        <begin position="357"/>
        <end position="378"/>
    </location>
</feature>
<evidence type="ECO:0000313" key="3">
    <source>
        <dbReference type="EMBL" id="CAA0116556.1"/>
    </source>
</evidence>
<evidence type="ECO:0000313" key="4">
    <source>
        <dbReference type="Proteomes" id="UP000434580"/>
    </source>
</evidence>
<dbReference type="Proteomes" id="UP000434580">
    <property type="component" value="Unassembled WGS sequence"/>
</dbReference>
<keyword evidence="1" id="KW-0812">Transmembrane</keyword>
<dbReference type="AlphaFoldDB" id="A0A5S9QPJ6"/>
<dbReference type="Gene3D" id="3.30.70.1320">
    <property type="entry name" value="Multidrug efflux transporter AcrB pore domain like"/>
    <property type="match status" value="1"/>
</dbReference>
<keyword evidence="1" id="KW-1133">Transmembrane helix</keyword>
<feature type="transmembrane region" description="Helical" evidence="1">
    <location>
        <begin position="889"/>
        <end position="910"/>
    </location>
</feature>
<evidence type="ECO:0000256" key="1">
    <source>
        <dbReference type="SAM" id="Phobius"/>
    </source>
</evidence>
<feature type="transmembrane region" description="Helical" evidence="1">
    <location>
        <begin position="333"/>
        <end position="350"/>
    </location>
</feature>
<dbReference type="SUPFAM" id="SSF82714">
    <property type="entry name" value="Multidrug efflux transporter AcrB TolC docking domain, DN and DC subdomains"/>
    <property type="match status" value="1"/>
</dbReference>
<keyword evidence="1" id="KW-0472">Membrane</keyword>
<dbReference type="Gene3D" id="3.30.70.1440">
    <property type="entry name" value="Multidrug efflux transporter AcrB pore domain"/>
    <property type="match status" value="1"/>
</dbReference>
<reference evidence="2 4" key="1">
    <citation type="submission" date="2019-11" db="EMBL/GenBank/DDBJ databases">
        <authorList>
            <person name="Holert J."/>
        </authorList>
    </citation>
    <scope>NUCLEOTIDE SEQUENCE [LARGE SCALE GENOMIC DNA]</scope>
    <source>
        <strain evidence="2">BC5_2</strain>
    </source>
</reference>
<dbReference type="Pfam" id="PF00873">
    <property type="entry name" value="ACR_tran"/>
    <property type="match status" value="1"/>
</dbReference>
<gene>
    <name evidence="2" type="primary">mdtC_4</name>
    <name evidence="3" type="synonym">mdtC_3</name>
    <name evidence="3" type="ORF">DPBNPPHM_02096</name>
    <name evidence="2" type="ORF">DPBNPPHM_03516</name>
</gene>
<feature type="transmembrane region" description="Helical" evidence="1">
    <location>
        <begin position="980"/>
        <end position="1005"/>
    </location>
</feature>
<dbReference type="GO" id="GO:0042910">
    <property type="term" value="F:xenobiotic transmembrane transporter activity"/>
    <property type="evidence" value="ECO:0007669"/>
    <property type="project" value="TreeGrafter"/>
</dbReference>
<dbReference type="SUPFAM" id="SSF82693">
    <property type="entry name" value="Multidrug efflux transporter AcrB pore domain, PN1, PN2, PC1 and PC2 subdomains"/>
    <property type="match status" value="2"/>
</dbReference>
<dbReference type="InterPro" id="IPR027463">
    <property type="entry name" value="AcrB_DN_DC_subdom"/>
</dbReference>
<dbReference type="OrthoDB" id="5287122at2"/>
<dbReference type="Gene3D" id="3.30.70.1430">
    <property type="entry name" value="Multidrug efflux transporter AcrB pore domain"/>
    <property type="match status" value="2"/>
</dbReference>
<sequence length="1033" mass="112496">MNQLLSTLIQRPRTILMVLLLLVVAGIATYISAAKESSPNIKLPLVNVSVTLDGVSPEDAESLLVKPLENELRGLDNVKNIIAEAVEGRAGISIEFDANVDDDAVLGEVREKVDKAKSEFPRDADEPVVKQITAENSETIVSVVLSGNQSYRTLLQQARGLKKQLELVPQILEVELVGDADDAIDVEVNPAKIQSYNLNVSQIADALRSSGGLVSAGSLETEKGNLTLKIPTVFRTPEDVLSQPVVVNEDRVLLVRDIADVRITYKTPEITSWLNGSRSVELKVHKKAGQNIFHTVEAVRVVTGQFREHWPATTEVTYIGDLSEAVDEMISDLQNSILSSVALVVIILVASLGMRSALLVAVSIPVSFLTGIVILTALGHSVNMVVLFSLIMAVGMLVDGAIVVIELAQRKLVEGKSPTEAYIEASQQMAWPIIASTATTLSAFFPLLFWPGFFGEFMKYLPITLISTLTASLVVALIIVPTIGRLIDKPLPLYTEDNSNTASKATLAYMQILGRAINHPWKVFASGVILLGGIFYAYGQSGLGVEFFPQSDEKVITLIVQDDGSPYSRSEQQAIVDRVYQRVSDVDAIDNIQVHVGGKDYIGQLVVTLIDWQYRPHSQDVADILRERLADIPIDVSVVNVGGPQMGKPFQLEISGKSITELREVNEQIQTLMSDIPEFINVEDNGPSGGVEWELSYDKTLAAKNHVNVGDIGTSIKLLTNGVYLGAYRPDYLDEEMDIRLRLPEEQRHFQQLDFLTVASNLGQVPIAPFVTRTIMPRNDNITRVDGRQAITISADLKQGAQLNKVIEAFEPLLADFDMQYRFKGEAEDQKESGIFLVKAFTFAIFLMAIILVTQFNSYFQVSLILSAVVFSTGGVFIGLMIAGIPFTIVMSGIGIIALAGIVVNNNIVLIDTYNVLRREDEMDVREAVLQAVFLRLRPVMLTTVTTILGLLPMAVGLNIDLFGGQILVDAPSSAVWTPLAIAIVAGLAFASVITLMITPCLLMIGESHKAKKVAAQTDIAVLDGDSEQSVPG</sequence>
<feature type="transmembrane region" description="Helical" evidence="1">
    <location>
        <begin position="834"/>
        <end position="853"/>
    </location>
</feature>
<feature type="transmembrane region" description="Helical" evidence="1">
    <location>
        <begin position="940"/>
        <end position="960"/>
    </location>
</feature>
<name>A0A5S9QPJ6_9GAMM</name>
<dbReference type="PANTHER" id="PTHR32063">
    <property type="match status" value="1"/>
</dbReference>
<dbReference type="EMBL" id="CACSII010000005">
    <property type="protein sequence ID" value="CAA0097335.1"/>
    <property type="molecule type" value="Genomic_DNA"/>
</dbReference>
<dbReference type="PRINTS" id="PR00702">
    <property type="entry name" value="ACRIFLAVINRP"/>
</dbReference>
<proteinExistence type="predicted"/>
<dbReference type="GO" id="GO:0005886">
    <property type="term" value="C:plasma membrane"/>
    <property type="evidence" value="ECO:0007669"/>
    <property type="project" value="TreeGrafter"/>
</dbReference>